<dbReference type="InterPro" id="IPR013783">
    <property type="entry name" value="Ig-like_fold"/>
</dbReference>
<keyword evidence="2" id="KW-0732">Signal</keyword>
<dbReference type="GO" id="GO:0016020">
    <property type="term" value="C:membrane"/>
    <property type="evidence" value="ECO:0007669"/>
    <property type="project" value="UniProtKB-SubCell"/>
</dbReference>
<keyword evidence="3 5" id="KW-0472">Membrane</keyword>
<dbReference type="SUPFAM" id="SSF48726">
    <property type="entry name" value="Immunoglobulin"/>
    <property type="match status" value="1"/>
</dbReference>
<reference evidence="6" key="1">
    <citation type="submission" date="2025-08" db="UniProtKB">
        <authorList>
            <consortium name="Ensembl"/>
        </authorList>
    </citation>
    <scope>IDENTIFICATION</scope>
</reference>
<dbReference type="Gene3D" id="2.60.40.10">
    <property type="entry name" value="Immunoglobulins"/>
    <property type="match status" value="1"/>
</dbReference>
<evidence type="ECO:0000256" key="5">
    <source>
        <dbReference type="SAM" id="Phobius"/>
    </source>
</evidence>
<protein>
    <submittedName>
        <fullName evidence="6">Uncharacterized protein</fullName>
    </submittedName>
</protein>
<sequence>FLLKGKDLFLELKMQKPTSLFIWRFKTNDNNIIRHFLDQTVPFTNFYGKRVEYSTKNYSLQIKNVGLIDSGLYHAVDSGAEETIIAGYNVTVQAVSLFRVSPVVLNVSSVSPGPESCNVTVTCSTQGSSLNSTFTCTPRTCSGDGGDPAEVVTSDAPLQLYLSNGSIAICNHSNKVSLSNATMEIKPLCSGKMRENIYWTNTNYKCNYIYPSYYLCIILLYLCVVLFFCRKSPQSPF</sequence>
<evidence type="ECO:0000313" key="7">
    <source>
        <dbReference type="Proteomes" id="UP000694546"/>
    </source>
</evidence>
<dbReference type="PANTHER" id="PTHR12080">
    <property type="entry name" value="SIGNALING LYMPHOCYTIC ACTIVATION MOLECULE"/>
    <property type="match status" value="1"/>
</dbReference>
<keyword evidence="5" id="KW-0812">Transmembrane</keyword>
<organism evidence="6 7">
    <name type="scientific">Gadus morhua</name>
    <name type="common">Atlantic cod</name>
    <dbReference type="NCBI Taxonomy" id="8049"/>
    <lineage>
        <taxon>Eukaryota</taxon>
        <taxon>Metazoa</taxon>
        <taxon>Chordata</taxon>
        <taxon>Craniata</taxon>
        <taxon>Vertebrata</taxon>
        <taxon>Euteleostomi</taxon>
        <taxon>Actinopterygii</taxon>
        <taxon>Neopterygii</taxon>
        <taxon>Teleostei</taxon>
        <taxon>Neoteleostei</taxon>
        <taxon>Acanthomorphata</taxon>
        <taxon>Zeiogadaria</taxon>
        <taxon>Gadariae</taxon>
        <taxon>Gadiformes</taxon>
        <taxon>Gadoidei</taxon>
        <taxon>Gadidae</taxon>
        <taxon>Gadus</taxon>
    </lineage>
</organism>
<comment type="subcellular location">
    <subcellularLocation>
        <location evidence="1">Membrane</location>
    </subcellularLocation>
</comment>
<dbReference type="InterPro" id="IPR036179">
    <property type="entry name" value="Ig-like_dom_sf"/>
</dbReference>
<name>A0A8C5FJW5_GADMO</name>
<dbReference type="Ensembl" id="ENSGMOT00000040674.1">
    <property type="protein sequence ID" value="ENSGMOP00000042297.1"/>
    <property type="gene ID" value="ENSGMOG00000024488.1"/>
</dbReference>
<keyword evidence="5" id="KW-1133">Transmembrane helix</keyword>
<reference evidence="6" key="2">
    <citation type="submission" date="2025-09" db="UniProtKB">
        <authorList>
            <consortium name="Ensembl"/>
        </authorList>
    </citation>
    <scope>IDENTIFICATION</scope>
</reference>
<evidence type="ECO:0000256" key="4">
    <source>
        <dbReference type="ARBA" id="ARBA00023180"/>
    </source>
</evidence>
<evidence type="ECO:0000256" key="3">
    <source>
        <dbReference type="ARBA" id="ARBA00023136"/>
    </source>
</evidence>
<dbReference type="Proteomes" id="UP000694546">
    <property type="component" value="Chromosome 8"/>
</dbReference>
<evidence type="ECO:0000256" key="2">
    <source>
        <dbReference type="ARBA" id="ARBA00022729"/>
    </source>
</evidence>
<accession>A0A8C5FJW5</accession>
<evidence type="ECO:0000256" key="1">
    <source>
        <dbReference type="ARBA" id="ARBA00004370"/>
    </source>
</evidence>
<keyword evidence="4" id="KW-0325">Glycoprotein</keyword>
<dbReference type="OMA" id="NKVSWKA"/>
<keyword evidence="7" id="KW-1185">Reference proteome</keyword>
<dbReference type="GeneTree" id="ENSGT01130000279357"/>
<dbReference type="InterPro" id="IPR015631">
    <property type="entry name" value="CD2/SLAM_rcpt"/>
</dbReference>
<evidence type="ECO:0000313" key="6">
    <source>
        <dbReference type="Ensembl" id="ENSGMOP00000042297.1"/>
    </source>
</evidence>
<proteinExistence type="predicted"/>
<dbReference type="AlphaFoldDB" id="A0A8C5FJW5"/>
<dbReference type="PANTHER" id="PTHR12080:SF80">
    <property type="entry name" value="IMMUNOGLOBULIN V-SET DOMAIN-CONTAINING PROTEIN"/>
    <property type="match status" value="1"/>
</dbReference>
<feature type="transmembrane region" description="Helical" evidence="5">
    <location>
        <begin position="208"/>
        <end position="229"/>
    </location>
</feature>